<dbReference type="PROSITE" id="PS51201">
    <property type="entry name" value="RCK_N"/>
    <property type="match status" value="1"/>
</dbReference>
<comment type="caution">
    <text evidence="9">The sequence shown here is derived from an EMBL/GenBank/DDBJ whole genome shotgun (WGS) entry which is preliminary data.</text>
</comment>
<feature type="transmembrane region" description="Helical" evidence="7">
    <location>
        <begin position="355"/>
        <end position="372"/>
    </location>
</feature>
<dbReference type="Proteomes" id="UP000034832">
    <property type="component" value="Unassembled WGS sequence"/>
</dbReference>
<feature type="transmembrane region" description="Helical" evidence="7">
    <location>
        <begin position="268"/>
        <end position="285"/>
    </location>
</feature>
<gene>
    <name evidence="9" type="ORF">YH63_002285</name>
</gene>
<dbReference type="PANTHER" id="PTHR42751:SF3">
    <property type="entry name" value="SODIUM_GLUTAMATE SYMPORTER"/>
    <property type="match status" value="1"/>
</dbReference>
<feature type="transmembrane region" description="Helical" evidence="7">
    <location>
        <begin position="118"/>
        <end position="138"/>
    </location>
</feature>
<evidence type="ECO:0000256" key="3">
    <source>
        <dbReference type="ARBA" id="ARBA00022448"/>
    </source>
</evidence>
<name>A0A4V6BDP3_9BRAD</name>
<feature type="transmembrane region" description="Helical" evidence="7">
    <location>
        <begin position="85"/>
        <end position="112"/>
    </location>
</feature>
<dbReference type="STRING" id="211460.YH63_16595"/>
<dbReference type="Gene3D" id="3.40.50.720">
    <property type="entry name" value="NAD(P)-binding Rossmann-like Domain"/>
    <property type="match status" value="1"/>
</dbReference>
<feature type="transmembrane region" description="Helical" evidence="7">
    <location>
        <begin position="6"/>
        <end position="25"/>
    </location>
</feature>
<comment type="subcellular location">
    <subcellularLocation>
        <location evidence="1">Membrane</location>
        <topology evidence="1">Multi-pass membrane protein</topology>
    </subcellularLocation>
</comment>
<dbReference type="OrthoDB" id="9781411at2"/>
<evidence type="ECO:0000313" key="9">
    <source>
        <dbReference type="EMBL" id="TKT70333.1"/>
    </source>
</evidence>
<evidence type="ECO:0000256" key="2">
    <source>
        <dbReference type="ARBA" id="ARBA00005551"/>
    </source>
</evidence>
<evidence type="ECO:0000256" key="7">
    <source>
        <dbReference type="SAM" id="Phobius"/>
    </source>
</evidence>
<sequence>MHELIRDITFSILFAWVLGLAAHFFRQPLILAYLVGGFIIGPFGMGWVKSEESIRTISELGLIFMLFMIGLEIDLKKIIRAGRVILFAAGGQLIGACVLGLAFFLAIGLSLGGGKFDALYLTVACALSSTVIIVKVLYEKRELDTLPGRITLGVLVIQDIFAILFLAVQPSLGDLQISIVLMSIGRVGLLVATAMILSRFVLPRIFHQIARSPELVMLGALAWCFLIGEIAERLHLSREMGSLVAGVSLSTFPYALDVTAKVTTLRDFFITLFFVALGMTIPIPSSSTIGLALVIAAFTVISRAVTTFLPLYFMKQGLRASLLPALNLSQISEFSLVVIQTGILAGHITQETSNAASFAFVILAVLSTFVIMRSDPITRWAIGAMKRIGFRDLDQTQAADEDHEGGHGAARRIVILGFFRAASALVSEIERQNKSLLDQISVVDFNPNVFRTLTARGIHVIYGDISNIDTLLHAGVGNAEIIILSVPDSLLKGANNEKLVRHVRSMNPDAKIISTADLLVDVADIYAAGADYVTVTRITDAEELYKVIDAADQGLLQEKRAEMDGLLAERKEVLP</sequence>
<evidence type="ECO:0000256" key="4">
    <source>
        <dbReference type="ARBA" id="ARBA00022692"/>
    </source>
</evidence>
<dbReference type="InterPro" id="IPR038770">
    <property type="entry name" value="Na+/solute_symporter_sf"/>
</dbReference>
<dbReference type="GO" id="GO:0015297">
    <property type="term" value="F:antiporter activity"/>
    <property type="evidence" value="ECO:0007669"/>
    <property type="project" value="InterPro"/>
</dbReference>
<dbReference type="PANTHER" id="PTHR42751">
    <property type="entry name" value="SODIUM/HYDROGEN EXCHANGER FAMILY/TRKA DOMAIN PROTEIN"/>
    <property type="match status" value="1"/>
</dbReference>
<evidence type="ECO:0000256" key="5">
    <source>
        <dbReference type="ARBA" id="ARBA00022989"/>
    </source>
</evidence>
<dbReference type="InterPro" id="IPR006153">
    <property type="entry name" value="Cation/H_exchanger_TM"/>
</dbReference>
<evidence type="ECO:0000259" key="8">
    <source>
        <dbReference type="PROSITE" id="PS51201"/>
    </source>
</evidence>
<keyword evidence="4 7" id="KW-0812">Transmembrane</keyword>
<evidence type="ECO:0000256" key="1">
    <source>
        <dbReference type="ARBA" id="ARBA00004141"/>
    </source>
</evidence>
<dbReference type="EMBL" id="LBIA02000001">
    <property type="protein sequence ID" value="TKT70333.1"/>
    <property type="molecule type" value="Genomic_DNA"/>
</dbReference>
<keyword evidence="5 7" id="KW-1133">Transmembrane helix</keyword>
<feature type="transmembrane region" description="Helical" evidence="7">
    <location>
        <begin position="150"/>
        <end position="169"/>
    </location>
</feature>
<dbReference type="InterPro" id="IPR003148">
    <property type="entry name" value="RCK_N"/>
</dbReference>
<dbReference type="Pfam" id="PF00999">
    <property type="entry name" value="Na_H_Exchanger"/>
    <property type="match status" value="1"/>
</dbReference>
<dbReference type="Gene3D" id="1.20.1530.20">
    <property type="match status" value="1"/>
</dbReference>
<dbReference type="GO" id="GO:0016020">
    <property type="term" value="C:membrane"/>
    <property type="evidence" value="ECO:0007669"/>
    <property type="project" value="UniProtKB-SubCell"/>
</dbReference>
<dbReference type="GO" id="GO:0006813">
    <property type="term" value="P:potassium ion transport"/>
    <property type="evidence" value="ECO:0007669"/>
    <property type="project" value="InterPro"/>
</dbReference>
<evidence type="ECO:0000313" key="10">
    <source>
        <dbReference type="Proteomes" id="UP000034832"/>
    </source>
</evidence>
<dbReference type="RefSeq" id="WP_046829008.1">
    <property type="nucleotide sequence ID" value="NZ_LBIA02000001.1"/>
</dbReference>
<dbReference type="Pfam" id="PF02254">
    <property type="entry name" value="TrkA_N"/>
    <property type="match status" value="1"/>
</dbReference>
<feature type="transmembrane region" description="Helical" evidence="7">
    <location>
        <begin position="54"/>
        <end position="73"/>
    </location>
</feature>
<feature type="transmembrane region" description="Helical" evidence="7">
    <location>
        <begin position="175"/>
        <end position="197"/>
    </location>
</feature>
<dbReference type="InterPro" id="IPR036291">
    <property type="entry name" value="NAD(P)-bd_dom_sf"/>
</dbReference>
<feature type="transmembrane region" description="Helical" evidence="7">
    <location>
        <begin position="30"/>
        <end position="48"/>
    </location>
</feature>
<dbReference type="GO" id="GO:1902600">
    <property type="term" value="P:proton transmembrane transport"/>
    <property type="evidence" value="ECO:0007669"/>
    <property type="project" value="InterPro"/>
</dbReference>
<keyword evidence="10" id="KW-1185">Reference proteome</keyword>
<dbReference type="AlphaFoldDB" id="A0A4V6BDP3"/>
<reference evidence="9" key="1">
    <citation type="submission" date="2019-04" db="EMBL/GenBank/DDBJ databases">
        <title>Whole genome sequencing of cave bacteria.</title>
        <authorList>
            <person name="Gan H.M."/>
            <person name="Barton H."/>
            <person name="Savka M.A."/>
        </authorList>
    </citation>
    <scope>NUCLEOTIDE SEQUENCE [LARGE SCALE GENOMIC DNA]</scope>
    <source>
        <strain evidence="9">LC387</strain>
    </source>
</reference>
<accession>A0A4V6BDP3</accession>
<feature type="domain" description="RCK N-terminal" evidence="8">
    <location>
        <begin position="410"/>
        <end position="534"/>
    </location>
</feature>
<feature type="transmembrane region" description="Helical" evidence="7">
    <location>
        <begin position="291"/>
        <end position="313"/>
    </location>
</feature>
<comment type="similarity">
    <text evidence="2">Belongs to the monovalent cation:proton antiporter 2 (CPA2) transporter (TC 2.A.37) family.</text>
</comment>
<evidence type="ECO:0000256" key="6">
    <source>
        <dbReference type="ARBA" id="ARBA00023136"/>
    </source>
</evidence>
<dbReference type="SUPFAM" id="SSF51735">
    <property type="entry name" value="NAD(P)-binding Rossmann-fold domains"/>
    <property type="match status" value="1"/>
</dbReference>
<keyword evidence="6 7" id="KW-0472">Membrane</keyword>
<proteinExistence type="inferred from homology"/>
<keyword evidence="3" id="KW-0813">Transport</keyword>
<protein>
    <recommendedName>
        <fullName evidence="8">RCK N-terminal domain-containing protein</fullName>
    </recommendedName>
</protein>
<organism evidence="9 10">
    <name type="scientific">Afipia massiliensis</name>
    <dbReference type="NCBI Taxonomy" id="211460"/>
    <lineage>
        <taxon>Bacteria</taxon>
        <taxon>Pseudomonadati</taxon>
        <taxon>Pseudomonadota</taxon>
        <taxon>Alphaproteobacteria</taxon>
        <taxon>Hyphomicrobiales</taxon>
        <taxon>Nitrobacteraceae</taxon>
        <taxon>Afipia</taxon>
    </lineage>
</organism>